<feature type="compositionally biased region" description="Low complexity" evidence="1">
    <location>
        <begin position="95"/>
        <end position="104"/>
    </location>
</feature>
<proteinExistence type="predicted"/>
<name>A0AAW1NZF4_9CHLO</name>
<feature type="compositionally biased region" description="Polar residues" evidence="1">
    <location>
        <begin position="40"/>
        <end position="53"/>
    </location>
</feature>
<feature type="compositionally biased region" description="Basic residues" evidence="1">
    <location>
        <begin position="56"/>
        <end position="69"/>
    </location>
</feature>
<feature type="compositionally biased region" description="Polar residues" evidence="1">
    <location>
        <begin position="105"/>
        <end position="115"/>
    </location>
</feature>
<dbReference type="AlphaFoldDB" id="A0AAW1NZF4"/>
<feature type="region of interest" description="Disordered" evidence="1">
    <location>
        <begin position="39"/>
        <end position="78"/>
    </location>
</feature>
<accession>A0AAW1NZF4</accession>
<feature type="region of interest" description="Disordered" evidence="1">
    <location>
        <begin position="95"/>
        <end position="138"/>
    </location>
</feature>
<reference evidence="2 3" key="1">
    <citation type="journal article" date="2024" name="Nat. Commun.">
        <title>Phylogenomics reveals the evolutionary origins of lichenization in chlorophyte algae.</title>
        <authorList>
            <person name="Puginier C."/>
            <person name="Libourel C."/>
            <person name="Otte J."/>
            <person name="Skaloud P."/>
            <person name="Haon M."/>
            <person name="Grisel S."/>
            <person name="Petersen M."/>
            <person name="Berrin J.G."/>
            <person name="Delaux P.M."/>
            <person name="Dal Grande F."/>
            <person name="Keller J."/>
        </authorList>
    </citation>
    <scope>NUCLEOTIDE SEQUENCE [LARGE SCALE GENOMIC DNA]</scope>
    <source>
        <strain evidence="2 3">SAG 2043</strain>
    </source>
</reference>
<keyword evidence="3" id="KW-1185">Reference proteome</keyword>
<feature type="compositionally biased region" description="Gly residues" evidence="1">
    <location>
        <begin position="281"/>
        <end position="294"/>
    </location>
</feature>
<comment type="caution">
    <text evidence="2">The sequence shown here is derived from an EMBL/GenBank/DDBJ whole genome shotgun (WGS) entry which is preliminary data.</text>
</comment>
<protein>
    <submittedName>
        <fullName evidence="2">Uncharacterized protein</fullName>
    </submittedName>
</protein>
<feature type="region of interest" description="Disordered" evidence="1">
    <location>
        <begin position="277"/>
        <end position="307"/>
    </location>
</feature>
<dbReference type="EMBL" id="JALJOR010000023">
    <property type="protein sequence ID" value="KAK9803178.1"/>
    <property type="molecule type" value="Genomic_DNA"/>
</dbReference>
<dbReference type="Gene3D" id="2.30.30.140">
    <property type="match status" value="1"/>
</dbReference>
<gene>
    <name evidence="2" type="ORF">WJX72_010192</name>
</gene>
<dbReference type="CDD" id="cd20404">
    <property type="entry name" value="Tudor_Agenet_AtEML-like"/>
    <property type="match status" value="1"/>
</dbReference>
<evidence type="ECO:0000256" key="1">
    <source>
        <dbReference type="SAM" id="MobiDB-lite"/>
    </source>
</evidence>
<sequence length="613" mass="64704">MDSLGLTPYELERAARVETNQEVLARLKVAQLASQVALGVQQTSQDGRSQSYGVSKAHRRSKGSLKRKQVAGDESGTAPIRISLRKRVSDWESESSQSSLDLQSVAQRTSSQQQAGAGRKAYKGGDDKRGGRPVTWIGGGGLDPESLVGLGVPKLRAIFLEVFGHHTASNNGAWLRRKLCEAPDSTYGQGRSAHVRARDATAAIWTTGTVRNITQAEARLLAEHANRPVQFIDLNRPAPQGHAAPDLASATATPLVTPTKHLGHKVVGKPRAATKLTYNAGGEGGKSWRAGGGKVPPSCPPSPPARRLLRRSDLREPGCLVGRRVDLFWPDDDTWWPATIAQLDSAKCTVVYETGEMEELNVEEVVRDGIMGIGWLPASGSASSADASAGEGHSSAQAPAYNMPTPGLAEADLDLQSLMNVHDAINNGSGLMDACDSSSLPGNDFKVSLEELADTAPSGPRLEDSAGAKFGTQDWADNMLTNVARDAQAAGGGLQLRRIQPGRVTRTGASWSAERSLDQAEFGDVASDFSYAPSAGSATFELKLGILAPLSLTPGLGGPALSPLGFGGPDGLAGLFTGPPQSLYSQMPMLDVQSLWPEGADFGESQVTEAFDF</sequence>
<evidence type="ECO:0000313" key="2">
    <source>
        <dbReference type="EMBL" id="KAK9803178.1"/>
    </source>
</evidence>
<evidence type="ECO:0000313" key="3">
    <source>
        <dbReference type="Proteomes" id="UP001489004"/>
    </source>
</evidence>
<organism evidence="2 3">
    <name type="scientific">[Myrmecia] bisecta</name>
    <dbReference type="NCBI Taxonomy" id="41462"/>
    <lineage>
        <taxon>Eukaryota</taxon>
        <taxon>Viridiplantae</taxon>
        <taxon>Chlorophyta</taxon>
        <taxon>core chlorophytes</taxon>
        <taxon>Trebouxiophyceae</taxon>
        <taxon>Trebouxiales</taxon>
        <taxon>Trebouxiaceae</taxon>
        <taxon>Myrmecia</taxon>
    </lineage>
</organism>
<dbReference type="Proteomes" id="UP001489004">
    <property type="component" value="Unassembled WGS sequence"/>
</dbReference>